<organism evidence="1 2">
    <name type="scientific">Tamaricihabitans halophyticus</name>
    <dbReference type="NCBI Taxonomy" id="1262583"/>
    <lineage>
        <taxon>Bacteria</taxon>
        <taxon>Bacillati</taxon>
        <taxon>Actinomycetota</taxon>
        <taxon>Actinomycetes</taxon>
        <taxon>Pseudonocardiales</taxon>
        <taxon>Pseudonocardiaceae</taxon>
        <taxon>Tamaricihabitans</taxon>
    </lineage>
</organism>
<sequence length="253" mass="27846">MQLSSEQIERFVDDGFVKLEGAFPAEVGERCLDELWAATGYAREDPATWTEPVVRLGGFATPPFQEAATTAVLHEAFDQLVGPGRWLPRIGLGTFPVRFPSSEEPGDDGWHVEASYAGPEGEGRLNLRSRERALLMLFLFSEVGPDDAPTRIRVGSHLDVPPLLESCADEGREWMSLCRDAASASENRPVTLATGTLGDVYLCHPFLVHAAQPHHGRTPRFMAQPPLHAKEPLDLQDEYPSPVARAVLNGLRR</sequence>
<dbReference type="AlphaFoldDB" id="A0A4R2QMH5"/>
<accession>A0A4R2QMH5</accession>
<evidence type="ECO:0000313" key="1">
    <source>
        <dbReference type="EMBL" id="TCP50752.1"/>
    </source>
</evidence>
<keyword evidence="1" id="KW-0560">Oxidoreductase</keyword>
<comment type="caution">
    <text evidence="1">The sequence shown here is derived from an EMBL/GenBank/DDBJ whole genome shotgun (WGS) entry which is preliminary data.</text>
</comment>
<gene>
    <name evidence="1" type="ORF">EV191_10712</name>
</gene>
<dbReference type="GO" id="GO:0016706">
    <property type="term" value="F:2-oxoglutarate-dependent dioxygenase activity"/>
    <property type="evidence" value="ECO:0007669"/>
    <property type="project" value="UniProtKB-ARBA"/>
</dbReference>
<dbReference type="Gene3D" id="2.60.120.620">
    <property type="entry name" value="q2cbj1_9rhob like domain"/>
    <property type="match status" value="1"/>
</dbReference>
<dbReference type="Pfam" id="PF05721">
    <property type="entry name" value="PhyH"/>
    <property type="match status" value="1"/>
</dbReference>
<dbReference type="OrthoDB" id="9798771at2"/>
<dbReference type="InterPro" id="IPR008775">
    <property type="entry name" value="Phytyl_CoA_dOase-like"/>
</dbReference>
<protein>
    <submittedName>
        <fullName evidence="1">Phytanoyl-CoA dioxygenase PhyH</fullName>
    </submittedName>
</protein>
<proteinExistence type="predicted"/>
<reference evidence="1 2" key="1">
    <citation type="submission" date="2019-03" db="EMBL/GenBank/DDBJ databases">
        <title>Genomic Encyclopedia of Type Strains, Phase IV (KMG-IV): sequencing the most valuable type-strain genomes for metagenomic binning, comparative biology and taxonomic classification.</title>
        <authorList>
            <person name="Goeker M."/>
        </authorList>
    </citation>
    <scope>NUCLEOTIDE SEQUENCE [LARGE SCALE GENOMIC DNA]</scope>
    <source>
        <strain evidence="1 2">DSM 45765</strain>
    </source>
</reference>
<dbReference type="RefSeq" id="WP_132877996.1">
    <property type="nucleotide sequence ID" value="NZ_SLXQ01000007.1"/>
</dbReference>
<dbReference type="EMBL" id="SLXQ01000007">
    <property type="protein sequence ID" value="TCP50752.1"/>
    <property type="molecule type" value="Genomic_DNA"/>
</dbReference>
<keyword evidence="1" id="KW-0223">Dioxygenase</keyword>
<dbReference type="Proteomes" id="UP000294911">
    <property type="component" value="Unassembled WGS sequence"/>
</dbReference>
<dbReference type="SUPFAM" id="SSF51197">
    <property type="entry name" value="Clavaminate synthase-like"/>
    <property type="match status" value="1"/>
</dbReference>
<name>A0A4R2QMH5_9PSEU</name>
<keyword evidence="2" id="KW-1185">Reference proteome</keyword>
<evidence type="ECO:0000313" key="2">
    <source>
        <dbReference type="Proteomes" id="UP000294911"/>
    </source>
</evidence>